<dbReference type="InterPro" id="IPR029208">
    <property type="entry name" value="COX14"/>
</dbReference>
<comment type="caution">
    <text evidence="5">The sequence shown here is derived from an EMBL/GenBank/DDBJ whole genome shotgun (WGS) entry which is preliminary data.</text>
</comment>
<keyword evidence="3" id="KW-1133">Transmembrane helix</keyword>
<protein>
    <submittedName>
        <fullName evidence="5">Uncharacterized protein</fullName>
    </submittedName>
</protein>
<proteinExistence type="predicted"/>
<name>A0A1W0ACB1_9STRA</name>
<evidence type="ECO:0000313" key="6">
    <source>
        <dbReference type="Proteomes" id="UP000243217"/>
    </source>
</evidence>
<dbReference type="Proteomes" id="UP000243217">
    <property type="component" value="Unassembled WGS sequence"/>
</dbReference>
<evidence type="ECO:0000256" key="2">
    <source>
        <dbReference type="ARBA" id="ARBA00022692"/>
    </source>
</evidence>
<dbReference type="Pfam" id="PF14880">
    <property type="entry name" value="COX14"/>
    <property type="match status" value="1"/>
</dbReference>
<evidence type="ECO:0000256" key="1">
    <source>
        <dbReference type="ARBA" id="ARBA00004167"/>
    </source>
</evidence>
<accession>A0A1W0ACB1</accession>
<dbReference type="AlphaFoldDB" id="A0A1W0ACB1"/>
<reference evidence="5 6" key="1">
    <citation type="journal article" date="2014" name="Genome Biol. Evol.">
        <title>The secreted proteins of Achlya hypogyna and Thraustotheca clavata identify the ancestral oomycete secretome and reveal gene acquisitions by horizontal gene transfer.</title>
        <authorList>
            <person name="Misner I."/>
            <person name="Blouin N."/>
            <person name="Leonard G."/>
            <person name="Richards T.A."/>
            <person name="Lane C.E."/>
        </authorList>
    </citation>
    <scope>NUCLEOTIDE SEQUENCE [LARGE SCALE GENOMIC DNA]</scope>
    <source>
        <strain evidence="5 6">ATCC 34112</strain>
    </source>
</reference>
<keyword evidence="4" id="KW-0472">Membrane</keyword>
<keyword evidence="2" id="KW-0812">Transmembrane</keyword>
<evidence type="ECO:0000313" key="5">
    <source>
        <dbReference type="EMBL" id="OQS07936.1"/>
    </source>
</evidence>
<comment type="subcellular location">
    <subcellularLocation>
        <location evidence="1">Membrane</location>
        <topology evidence="1">Single-pass membrane protein</topology>
    </subcellularLocation>
</comment>
<dbReference type="GO" id="GO:0016020">
    <property type="term" value="C:membrane"/>
    <property type="evidence" value="ECO:0007669"/>
    <property type="project" value="UniProtKB-SubCell"/>
</dbReference>
<keyword evidence="6" id="KW-1185">Reference proteome</keyword>
<sequence length="60" mass="6489">MAGSKALDVVHKVVVTGLLGASAFGLYDITRGFNVMYTRNAERLKKYEAEQAAATDNQTP</sequence>
<evidence type="ECO:0000256" key="4">
    <source>
        <dbReference type="ARBA" id="ARBA00023136"/>
    </source>
</evidence>
<dbReference type="OrthoDB" id="74596at2759"/>
<organism evidence="5 6">
    <name type="scientific">Thraustotheca clavata</name>
    <dbReference type="NCBI Taxonomy" id="74557"/>
    <lineage>
        <taxon>Eukaryota</taxon>
        <taxon>Sar</taxon>
        <taxon>Stramenopiles</taxon>
        <taxon>Oomycota</taxon>
        <taxon>Saprolegniomycetes</taxon>
        <taxon>Saprolegniales</taxon>
        <taxon>Achlyaceae</taxon>
        <taxon>Thraustotheca</taxon>
    </lineage>
</organism>
<evidence type="ECO:0000256" key="3">
    <source>
        <dbReference type="ARBA" id="ARBA00022989"/>
    </source>
</evidence>
<dbReference type="EMBL" id="JNBS01000025">
    <property type="protein sequence ID" value="OQS07936.1"/>
    <property type="molecule type" value="Genomic_DNA"/>
</dbReference>
<gene>
    <name evidence="5" type="ORF">THRCLA_20027</name>
</gene>